<dbReference type="AlphaFoldDB" id="A0A6A1WNF5"/>
<feature type="domain" description="DUF4219" evidence="1">
    <location>
        <begin position="111"/>
        <end position="133"/>
    </location>
</feature>
<accession>A0A6A1WNF5</accession>
<dbReference type="OrthoDB" id="8063676at2759"/>
<sequence length="387" mass="43794">MSEDLWDIIHEDILPPNKEDDETVFRAWSKKNSKALHVIQNSCGSKTFSMIREIISAKIAWHTLAEKYNLVEGTRSVLNFLWSSPSLSLSHLNNSNAQLNVTLSVVDLQEGNYAEWSARVKSYLMARDLWDIIIGETIKPPHQEDDGATFEAWNKKNSMALHVIRIHVRRRYSLELEKLVRQKWRGRLWPECIMLQKKLIQVLLSTLSLSSLNVLDCQQNATLTAVVRKVLDGKNYMDWSVRVKTYLVALDLWNIVEATTGPPKYEDDEAGFMAWNKKDSFALQVIQNSCEPDILAEIQEISSAKIAWKTLSEKYNTTVTTDAGLSTETYNTTTTTDTGSCVGTYAALYKAVRSGDWDAVNEFLQDRPNAVSAQITTNGRHGASHCC</sequence>
<protein>
    <recommendedName>
        <fullName evidence="1">DUF4219 domain-containing protein</fullName>
    </recommendedName>
</protein>
<dbReference type="Pfam" id="PF13961">
    <property type="entry name" value="DUF4219"/>
    <property type="match status" value="1"/>
</dbReference>
<gene>
    <name evidence="2" type="ORF">CJ030_MR1G015693</name>
</gene>
<name>A0A6A1WNF5_9ROSI</name>
<comment type="caution">
    <text evidence="2">The sequence shown here is derived from an EMBL/GenBank/DDBJ whole genome shotgun (WGS) entry which is preliminary data.</text>
</comment>
<evidence type="ECO:0000313" key="2">
    <source>
        <dbReference type="EMBL" id="KAB1225367.1"/>
    </source>
</evidence>
<dbReference type="Pfam" id="PF14223">
    <property type="entry name" value="Retrotran_gag_2"/>
    <property type="match status" value="2"/>
</dbReference>
<dbReference type="PANTHER" id="PTHR37610">
    <property type="entry name" value="CCHC-TYPE DOMAIN-CONTAINING PROTEIN"/>
    <property type="match status" value="1"/>
</dbReference>
<dbReference type="PANTHER" id="PTHR37610:SF84">
    <property type="entry name" value="DUF4219 DOMAIN-CONTAINING PROTEIN"/>
    <property type="match status" value="1"/>
</dbReference>
<evidence type="ECO:0000313" key="3">
    <source>
        <dbReference type="Proteomes" id="UP000516437"/>
    </source>
</evidence>
<dbReference type="Proteomes" id="UP000516437">
    <property type="component" value="Chromosome 1"/>
</dbReference>
<dbReference type="EMBL" id="RXIC02000019">
    <property type="protein sequence ID" value="KAB1225367.1"/>
    <property type="molecule type" value="Genomic_DNA"/>
</dbReference>
<keyword evidence="3" id="KW-1185">Reference proteome</keyword>
<dbReference type="InterPro" id="IPR025314">
    <property type="entry name" value="DUF4219"/>
</dbReference>
<evidence type="ECO:0000259" key="1">
    <source>
        <dbReference type="Pfam" id="PF13961"/>
    </source>
</evidence>
<organism evidence="2 3">
    <name type="scientific">Morella rubra</name>
    <name type="common">Chinese bayberry</name>
    <dbReference type="NCBI Taxonomy" id="262757"/>
    <lineage>
        <taxon>Eukaryota</taxon>
        <taxon>Viridiplantae</taxon>
        <taxon>Streptophyta</taxon>
        <taxon>Embryophyta</taxon>
        <taxon>Tracheophyta</taxon>
        <taxon>Spermatophyta</taxon>
        <taxon>Magnoliopsida</taxon>
        <taxon>eudicotyledons</taxon>
        <taxon>Gunneridae</taxon>
        <taxon>Pentapetalae</taxon>
        <taxon>rosids</taxon>
        <taxon>fabids</taxon>
        <taxon>Fagales</taxon>
        <taxon>Myricaceae</taxon>
        <taxon>Morella</taxon>
    </lineage>
</organism>
<reference evidence="2 3" key="1">
    <citation type="journal article" date="2019" name="Plant Biotechnol. J.">
        <title>The red bayberry genome and genetic basis of sex determination.</title>
        <authorList>
            <person name="Jia H.M."/>
            <person name="Jia H.J."/>
            <person name="Cai Q.L."/>
            <person name="Wang Y."/>
            <person name="Zhao H.B."/>
            <person name="Yang W.F."/>
            <person name="Wang G.Y."/>
            <person name="Li Y.H."/>
            <person name="Zhan D.L."/>
            <person name="Shen Y.T."/>
            <person name="Niu Q.F."/>
            <person name="Chang L."/>
            <person name="Qiu J."/>
            <person name="Zhao L."/>
            <person name="Xie H.B."/>
            <person name="Fu W.Y."/>
            <person name="Jin J."/>
            <person name="Li X.W."/>
            <person name="Jiao Y."/>
            <person name="Zhou C.C."/>
            <person name="Tu T."/>
            <person name="Chai C.Y."/>
            <person name="Gao J.L."/>
            <person name="Fan L.J."/>
            <person name="van de Weg E."/>
            <person name="Wang J.Y."/>
            <person name="Gao Z.S."/>
        </authorList>
    </citation>
    <scope>NUCLEOTIDE SEQUENCE [LARGE SCALE GENOMIC DNA]</scope>
    <source>
        <tissue evidence="2">Leaves</tissue>
    </source>
</reference>
<proteinExistence type="predicted"/>